<accession>A0A3A4L6D0</accession>
<dbReference type="EMBL" id="QZFU01000013">
    <property type="protein sequence ID" value="RJO78316.1"/>
    <property type="molecule type" value="Genomic_DNA"/>
</dbReference>
<name>A0A3A4L6D0_9NOCA</name>
<gene>
    <name evidence="1" type="ORF">D5S18_05225</name>
</gene>
<reference evidence="1 2" key="1">
    <citation type="submission" date="2018-09" db="EMBL/GenBank/DDBJ databases">
        <title>YIM PH21274 draft genome.</title>
        <authorList>
            <person name="Miao C."/>
        </authorList>
    </citation>
    <scope>NUCLEOTIDE SEQUENCE [LARGE SCALE GENOMIC DNA]</scope>
    <source>
        <strain evidence="1 2">YIM PH 21724</strain>
    </source>
</reference>
<evidence type="ECO:0000313" key="1">
    <source>
        <dbReference type="EMBL" id="RJO78316.1"/>
    </source>
</evidence>
<keyword evidence="2" id="KW-1185">Reference proteome</keyword>
<dbReference type="AlphaFoldDB" id="A0A3A4L6D0"/>
<proteinExistence type="predicted"/>
<sequence>MRVELLGGLLGHKSGASVSVGLSTLPCMARSRIRPHHTPDGPFAFELVGTDAAELNVPLLFGASRPGDDGLSPVGMV</sequence>
<evidence type="ECO:0000313" key="2">
    <source>
        <dbReference type="Proteomes" id="UP000266677"/>
    </source>
</evidence>
<dbReference type="Proteomes" id="UP000266677">
    <property type="component" value="Unassembled WGS sequence"/>
</dbReference>
<organism evidence="1 2">
    <name type="scientific">Nocardia panacis</name>
    <dbReference type="NCBI Taxonomy" id="2340916"/>
    <lineage>
        <taxon>Bacteria</taxon>
        <taxon>Bacillati</taxon>
        <taxon>Actinomycetota</taxon>
        <taxon>Actinomycetes</taxon>
        <taxon>Mycobacteriales</taxon>
        <taxon>Nocardiaceae</taxon>
        <taxon>Nocardia</taxon>
    </lineage>
</organism>
<protein>
    <submittedName>
        <fullName evidence="1">Uncharacterized protein</fullName>
    </submittedName>
</protein>
<comment type="caution">
    <text evidence="1">The sequence shown here is derived from an EMBL/GenBank/DDBJ whole genome shotgun (WGS) entry which is preliminary data.</text>
</comment>